<dbReference type="InterPro" id="IPR035892">
    <property type="entry name" value="C2_domain_sf"/>
</dbReference>
<dbReference type="SMART" id="SM00239">
    <property type="entry name" value="C2"/>
    <property type="match status" value="1"/>
</dbReference>
<evidence type="ECO:0000259" key="12">
    <source>
        <dbReference type="PROSITE" id="PS50004"/>
    </source>
</evidence>
<keyword evidence="4" id="KW-1003">Cell membrane</keyword>
<dbReference type="SUPFAM" id="SSF49562">
    <property type="entry name" value="C2 domain (Calcium/lipid-binding domain, CaLB)"/>
    <property type="match status" value="1"/>
</dbReference>
<gene>
    <name evidence="13" type="ORF">HS088_TW05G00758</name>
</gene>
<evidence type="ECO:0000313" key="14">
    <source>
        <dbReference type="Proteomes" id="UP000593562"/>
    </source>
</evidence>
<dbReference type="Proteomes" id="UP000593562">
    <property type="component" value="Unassembled WGS sequence"/>
</dbReference>
<dbReference type="PANTHER" id="PTHR45933:SF12">
    <property type="entry name" value="PROTEIN C2-DOMAIN ABA-RELATED 9"/>
    <property type="match status" value="1"/>
</dbReference>
<evidence type="ECO:0000256" key="3">
    <source>
        <dbReference type="ARBA" id="ARBA00022468"/>
    </source>
</evidence>
<dbReference type="FunCoup" id="A0A7J7DPK5">
    <property type="interactions" value="255"/>
</dbReference>
<dbReference type="InterPro" id="IPR044562">
    <property type="entry name" value="CAR1-11"/>
</dbReference>
<comment type="similarity">
    <text evidence="11">Belongs to the plant CAR protein family.</text>
</comment>
<dbReference type="GO" id="GO:0008289">
    <property type="term" value="F:lipid binding"/>
    <property type="evidence" value="ECO:0007669"/>
    <property type="project" value="UniProtKB-KW"/>
</dbReference>
<evidence type="ECO:0000256" key="8">
    <source>
        <dbReference type="ARBA" id="ARBA00023121"/>
    </source>
</evidence>
<dbReference type="CDD" id="cd04038">
    <property type="entry name" value="C2_ArfGAP"/>
    <property type="match status" value="1"/>
</dbReference>
<feature type="domain" description="C2" evidence="12">
    <location>
        <begin position="17"/>
        <end position="137"/>
    </location>
</feature>
<keyword evidence="7" id="KW-0106">Calcium</keyword>
<proteinExistence type="inferred from homology"/>
<dbReference type="AlphaFoldDB" id="A0A7J7DPK5"/>
<name>A0A7J7DPK5_TRIWF</name>
<dbReference type="PANTHER" id="PTHR45933">
    <property type="entry name" value="PROTEIN C2-DOMAIN ABA-RELATED 4"/>
    <property type="match status" value="1"/>
</dbReference>
<dbReference type="GO" id="GO:0046872">
    <property type="term" value="F:metal ion binding"/>
    <property type="evidence" value="ECO:0007669"/>
    <property type="project" value="UniProtKB-KW"/>
</dbReference>
<evidence type="ECO:0000256" key="11">
    <source>
        <dbReference type="ARBA" id="ARBA00024037"/>
    </source>
</evidence>
<dbReference type="GO" id="GO:0005886">
    <property type="term" value="C:plasma membrane"/>
    <property type="evidence" value="ECO:0007669"/>
    <property type="project" value="UniProtKB-SubCell"/>
</dbReference>
<organism evidence="13 14">
    <name type="scientific">Tripterygium wilfordii</name>
    <name type="common">Thunder God vine</name>
    <dbReference type="NCBI Taxonomy" id="458696"/>
    <lineage>
        <taxon>Eukaryota</taxon>
        <taxon>Viridiplantae</taxon>
        <taxon>Streptophyta</taxon>
        <taxon>Embryophyta</taxon>
        <taxon>Tracheophyta</taxon>
        <taxon>Spermatophyta</taxon>
        <taxon>Magnoliopsida</taxon>
        <taxon>eudicotyledons</taxon>
        <taxon>Gunneridae</taxon>
        <taxon>Pentapetalae</taxon>
        <taxon>rosids</taxon>
        <taxon>fabids</taxon>
        <taxon>Celastrales</taxon>
        <taxon>Celastraceae</taxon>
        <taxon>Tripterygium</taxon>
    </lineage>
</organism>
<comment type="caution">
    <text evidence="13">The sequence shown here is derived from an EMBL/GenBank/DDBJ whole genome shotgun (WGS) entry which is preliminary data.</text>
</comment>
<evidence type="ECO:0000256" key="10">
    <source>
        <dbReference type="ARBA" id="ARBA00023242"/>
    </source>
</evidence>
<keyword evidence="6" id="KW-0479">Metal-binding</keyword>
<dbReference type="Gene3D" id="2.60.40.150">
    <property type="entry name" value="C2 domain"/>
    <property type="match status" value="1"/>
</dbReference>
<dbReference type="PROSITE" id="PS50004">
    <property type="entry name" value="C2"/>
    <property type="match status" value="1"/>
</dbReference>
<keyword evidence="5" id="KW-0938">Abscisic acid signaling pathway</keyword>
<accession>A0A7J7DPK5</accession>
<evidence type="ECO:0000313" key="13">
    <source>
        <dbReference type="EMBL" id="KAF5748026.1"/>
    </source>
</evidence>
<protein>
    <submittedName>
        <fullName evidence="13">Putative ARF GTPase activator</fullName>
    </submittedName>
</protein>
<dbReference type="GO" id="GO:0005634">
    <property type="term" value="C:nucleus"/>
    <property type="evidence" value="ECO:0007669"/>
    <property type="project" value="UniProtKB-SubCell"/>
</dbReference>
<evidence type="ECO:0000256" key="1">
    <source>
        <dbReference type="ARBA" id="ARBA00004123"/>
    </source>
</evidence>
<evidence type="ECO:0000256" key="9">
    <source>
        <dbReference type="ARBA" id="ARBA00023136"/>
    </source>
</evidence>
<dbReference type="GO" id="GO:0009738">
    <property type="term" value="P:abscisic acid-activated signaling pathway"/>
    <property type="evidence" value="ECO:0007669"/>
    <property type="project" value="UniProtKB-KW"/>
</dbReference>
<comment type="subcellular location">
    <subcellularLocation>
        <location evidence="2">Cell membrane</location>
    </subcellularLocation>
    <subcellularLocation>
        <location evidence="1">Nucleus</location>
    </subcellularLocation>
</comment>
<dbReference type="GO" id="GO:0005096">
    <property type="term" value="F:GTPase activator activity"/>
    <property type="evidence" value="ECO:0007669"/>
    <property type="project" value="UniProtKB-KW"/>
</dbReference>
<evidence type="ECO:0000256" key="2">
    <source>
        <dbReference type="ARBA" id="ARBA00004236"/>
    </source>
</evidence>
<evidence type="ECO:0000256" key="7">
    <source>
        <dbReference type="ARBA" id="ARBA00022837"/>
    </source>
</evidence>
<evidence type="ECO:0000256" key="5">
    <source>
        <dbReference type="ARBA" id="ARBA00022682"/>
    </source>
</evidence>
<dbReference type="EMBL" id="JAAARO010000005">
    <property type="protein sequence ID" value="KAF5748026.1"/>
    <property type="molecule type" value="Genomic_DNA"/>
</dbReference>
<dbReference type="Pfam" id="PF00168">
    <property type="entry name" value="C2"/>
    <property type="match status" value="1"/>
</dbReference>
<keyword evidence="3" id="KW-0343">GTPase activation</keyword>
<dbReference type="InParanoid" id="A0A7J7DPK5"/>
<evidence type="ECO:0000256" key="6">
    <source>
        <dbReference type="ARBA" id="ARBA00022723"/>
    </source>
</evidence>
<reference evidence="13 14" key="1">
    <citation type="journal article" date="2020" name="Nat. Commun.">
        <title>Genome of Tripterygium wilfordii and identification of cytochrome P450 involved in triptolide biosynthesis.</title>
        <authorList>
            <person name="Tu L."/>
            <person name="Su P."/>
            <person name="Zhang Z."/>
            <person name="Gao L."/>
            <person name="Wang J."/>
            <person name="Hu T."/>
            <person name="Zhou J."/>
            <person name="Zhang Y."/>
            <person name="Zhao Y."/>
            <person name="Liu Y."/>
            <person name="Song Y."/>
            <person name="Tong Y."/>
            <person name="Lu Y."/>
            <person name="Yang J."/>
            <person name="Xu C."/>
            <person name="Jia M."/>
            <person name="Peters R.J."/>
            <person name="Huang L."/>
            <person name="Gao W."/>
        </authorList>
    </citation>
    <scope>NUCLEOTIDE SEQUENCE [LARGE SCALE GENOMIC DNA]</scope>
    <source>
        <strain evidence="14">cv. XIE 37</strain>
        <tissue evidence="13">Leaf</tissue>
    </source>
</reference>
<sequence length="234" mass="26736">MKTRFLEGRQCQCQCHTHTRLLLSSNTLESCASMENVMGLLRIKVKRGINLAVRDARSSDPYLVITMAHQKLKTRVVKKTCNPDWNDELTLSISDPNIPIKLTVYDKDTITGDDKMGDAEVDIKPYLASMRMGLQNLPTGCVVSRVQPTRQNCLADESSIVWENGKITQHMILRLNNVECGEVELQLEWIEFAGSKGLGTQDSKWREHTFTKRRPWEQRHLFALSSGSKKLRYI</sequence>
<keyword evidence="14" id="KW-1185">Reference proteome</keyword>
<keyword evidence="10" id="KW-0539">Nucleus</keyword>
<keyword evidence="9" id="KW-0472">Membrane</keyword>
<dbReference type="InterPro" id="IPR000008">
    <property type="entry name" value="C2_dom"/>
</dbReference>
<evidence type="ECO:0000256" key="4">
    <source>
        <dbReference type="ARBA" id="ARBA00022475"/>
    </source>
</evidence>
<keyword evidence="8" id="KW-0446">Lipid-binding</keyword>